<evidence type="ECO:0000313" key="2">
    <source>
        <dbReference type="EMBL" id="KMT22170.1"/>
    </source>
</evidence>
<evidence type="ECO:0000259" key="1">
    <source>
        <dbReference type="Pfam" id="PF21688"/>
    </source>
</evidence>
<proteinExistence type="predicted"/>
<dbReference type="SUPFAM" id="SSF51905">
    <property type="entry name" value="FAD/NAD(P)-binding domain"/>
    <property type="match status" value="1"/>
</dbReference>
<dbReference type="PANTHER" id="PTHR43106:SF1">
    <property type="entry name" value="DEHYDROGENASE-RELATED"/>
    <property type="match status" value="1"/>
</dbReference>
<dbReference type="EMBL" id="LFVU01000024">
    <property type="protein sequence ID" value="KMT22170.1"/>
    <property type="molecule type" value="Genomic_DNA"/>
</dbReference>
<dbReference type="InterPro" id="IPR036188">
    <property type="entry name" value="FAD/NAD-bd_sf"/>
</dbReference>
<dbReference type="PRINTS" id="PR00368">
    <property type="entry name" value="FADPNR"/>
</dbReference>
<dbReference type="InterPro" id="IPR028348">
    <property type="entry name" value="FAD-binding_protein"/>
</dbReference>
<dbReference type="RefSeq" id="WP_048570263.1">
    <property type="nucleotide sequence ID" value="NZ_LFVU01000024.1"/>
</dbReference>
<dbReference type="InterPro" id="IPR049516">
    <property type="entry name" value="FAD-depend_C"/>
</dbReference>
<organism evidence="2 3">
    <name type="scientific">Clostridium cylindrosporum DSM 605</name>
    <dbReference type="NCBI Taxonomy" id="1121307"/>
    <lineage>
        <taxon>Bacteria</taxon>
        <taxon>Bacillati</taxon>
        <taxon>Bacillota</taxon>
        <taxon>Clostridia</taxon>
        <taxon>Eubacteriales</taxon>
        <taxon>Clostridiaceae</taxon>
        <taxon>Clostridium</taxon>
    </lineage>
</organism>
<dbReference type="Proteomes" id="UP000036756">
    <property type="component" value="Unassembled WGS sequence"/>
</dbReference>
<dbReference type="Pfam" id="PF21688">
    <property type="entry name" value="FAD-depend_C"/>
    <property type="match status" value="1"/>
</dbReference>
<sequence>MYDVIIIGAGPCGIFTALEYKKMNPNSKIIMFEKGRGLQNRVCPKRTTKKCVGCSPCNITTGFSGAGAFSDGKLTLSTAVGGRIAEYIGEEKAMEVIGYVDDMYLSYGADKAVYGAEEVYDKFLEYQKDLSKHDLELVYSPLRHLGTEKSFDIYKKMQQDLEDSGVDIRFSSPVENIIIEDKKIKGVISKGEEYLSDKVVVAVGREGAHWLTKLCTEKGIEKRSSTVDIGVRVETHDEILGNINKDLYESKIIYKTKTFNDKVRTFCQNPSGIVSTEYYEDNLAVANGHSYKEKEYKTTNTNFALLVSLNLSEPFESPIDYGKNIVRNANMLSGNRVIVQRLGDLKKGRRSTHESIENCKVNATLVDAYPGDLSLALPYRVVKDLIEMFEALDGPFKGMASDDTLIYGVEVKFYSNEVITDSKFRSNIEGLYFGGDGSGHTRGLMQASANGVLIARSLV</sequence>
<gene>
    <name evidence="2" type="ORF">CLCY_4c01430</name>
</gene>
<dbReference type="PANTHER" id="PTHR43106">
    <property type="entry name" value="DEHYDROGENASE-RELATED"/>
    <property type="match status" value="1"/>
</dbReference>
<evidence type="ECO:0000313" key="3">
    <source>
        <dbReference type="Proteomes" id="UP000036756"/>
    </source>
</evidence>
<accession>A0A0J8D7Z6</accession>
<dbReference type="STRING" id="1121307.CLCY_4c01430"/>
<protein>
    <recommendedName>
        <fullName evidence="1">FAD-dependent protein C-terminal domain-containing protein</fullName>
    </recommendedName>
</protein>
<name>A0A0J8D7Z6_CLOCY</name>
<dbReference type="AlphaFoldDB" id="A0A0J8D7Z6"/>
<dbReference type="Gene3D" id="3.50.50.60">
    <property type="entry name" value="FAD/NAD(P)-binding domain"/>
    <property type="match status" value="2"/>
</dbReference>
<comment type="caution">
    <text evidence="2">The sequence shown here is derived from an EMBL/GenBank/DDBJ whole genome shotgun (WGS) entry which is preliminary data.</text>
</comment>
<dbReference type="PATRIC" id="fig|1121307.3.peg.1798"/>
<feature type="domain" description="FAD-dependent protein C-terminal" evidence="1">
    <location>
        <begin position="229"/>
        <end position="411"/>
    </location>
</feature>
<keyword evidence="3" id="KW-1185">Reference proteome</keyword>
<dbReference type="OrthoDB" id="9762921at2"/>
<reference evidence="2 3" key="1">
    <citation type="submission" date="2015-06" db="EMBL/GenBank/DDBJ databases">
        <title>Draft genome sequence of the purine-degrading Clostridium cylindrosporum HC-1 (DSM 605).</title>
        <authorList>
            <person name="Poehlein A."/>
            <person name="Schiel-Bengelsdorf B."/>
            <person name="Bengelsdorf F."/>
            <person name="Daniel R."/>
            <person name="Duerre P."/>
        </authorList>
    </citation>
    <scope>NUCLEOTIDE SEQUENCE [LARGE SCALE GENOMIC DNA]</scope>
    <source>
        <strain evidence="2 3">DSM 605</strain>
    </source>
</reference>
<dbReference type="PIRSF" id="PIRSF038984">
    <property type="entry name" value="FAD_binding_protein"/>
    <property type="match status" value="1"/>
</dbReference>